<dbReference type="PANTHER" id="PTHR30373:SF2">
    <property type="entry name" value="UPF0603 PROTEIN YGCG"/>
    <property type="match status" value="1"/>
</dbReference>
<dbReference type="EMBL" id="AMFJ01021648">
    <property type="protein sequence ID" value="EKD66140.1"/>
    <property type="molecule type" value="Genomic_DNA"/>
</dbReference>
<dbReference type="Gene3D" id="3.10.310.50">
    <property type="match status" value="1"/>
</dbReference>
<protein>
    <recommendedName>
        <fullName evidence="1">TPM domain-containing protein</fullName>
    </recommendedName>
</protein>
<evidence type="ECO:0000313" key="2">
    <source>
        <dbReference type="EMBL" id="EKD66140.1"/>
    </source>
</evidence>
<dbReference type="InterPro" id="IPR007621">
    <property type="entry name" value="TPM_dom"/>
</dbReference>
<proteinExistence type="predicted"/>
<evidence type="ECO:0000259" key="1">
    <source>
        <dbReference type="Pfam" id="PF04536"/>
    </source>
</evidence>
<dbReference type="AlphaFoldDB" id="K2ADQ5"/>
<gene>
    <name evidence="2" type="ORF">ACD_49C00062G0004</name>
</gene>
<name>K2ADQ5_9BACT</name>
<sequence length="273" mass="28659">MKKYIVSFIWVLLLAIATSGYALEVPKLTTYVNDYAGMLSKDEVDRISRDLELYESATSNQIFILTIPSLEGEDIEGFSIKVAESWKAGHKGKDNGVIITLAKADRKIRIEAGRGLEGTLTDLISGRIIDQEMSPRLKAGKTAEALETAIAKIKLAVKGEYKGDGKTAKDGEKEKEDSMLQFGLIIFFVITGIAGFANIFLGGSIGAVLGPTLGYFMFNVTFPLLFIFIIGGFILGLAGRIVLEVGIAGGGGGGGGFGGGGGGFGGGGASGSW</sequence>
<dbReference type="PANTHER" id="PTHR30373">
    <property type="entry name" value="UPF0603 PROTEIN YGCG"/>
    <property type="match status" value="1"/>
</dbReference>
<reference evidence="2" key="1">
    <citation type="journal article" date="2012" name="Science">
        <title>Fermentation, hydrogen, and sulfur metabolism in multiple uncultivated bacterial phyla.</title>
        <authorList>
            <person name="Wrighton K.C."/>
            <person name="Thomas B.C."/>
            <person name="Sharon I."/>
            <person name="Miller C.S."/>
            <person name="Castelle C.J."/>
            <person name="VerBerkmoes N.C."/>
            <person name="Wilkins M.J."/>
            <person name="Hettich R.L."/>
            <person name="Lipton M.S."/>
            <person name="Williams K.H."/>
            <person name="Long P.E."/>
            <person name="Banfield J.F."/>
        </authorList>
    </citation>
    <scope>NUCLEOTIDE SEQUENCE [LARGE SCALE GENOMIC DNA]</scope>
</reference>
<dbReference type="Pfam" id="PF04536">
    <property type="entry name" value="TPM_phosphatase"/>
    <property type="match status" value="1"/>
</dbReference>
<feature type="domain" description="TPM" evidence="1">
    <location>
        <begin position="32"/>
        <end position="154"/>
    </location>
</feature>
<organism evidence="2">
    <name type="scientific">uncultured bacterium</name>
    <name type="common">gcode 4</name>
    <dbReference type="NCBI Taxonomy" id="1234023"/>
    <lineage>
        <taxon>Bacteria</taxon>
        <taxon>environmental samples</taxon>
    </lineage>
</organism>
<accession>K2ADQ5</accession>
<comment type="caution">
    <text evidence="2">The sequence shown here is derived from an EMBL/GenBank/DDBJ whole genome shotgun (WGS) entry which is preliminary data.</text>
</comment>